<evidence type="ECO:0000313" key="2">
    <source>
        <dbReference type="Proteomes" id="UP000008076"/>
    </source>
</evidence>
<proteinExistence type="predicted"/>
<name>B0EAH3_ENTDS</name>
<dbReference type="EMBL" id="DS548454">
    <property type="protein sequence ID" value="EDR28486.1"/>
    <property type="molecule type" value="Genomic_DNA"/>
</dbReference>
<dbReference type="RefSeq" id="XP_001735336.1">
    <property type="nucleotide sequence ID" value="XM_001735284.1"/>
</dbReference>
<keyword evidence="2" id="KW-1185">Reference proteome</keyword>
<accession>B0EAH3</accession>
<dbReference type="VEuPathDB" id="AmoebaDB:EDI_315900"/>
<dbReference type="KEGG" id="edi:EDI_315900"/>
<organism evidence="2">
    <name type="scientific">Entamoeba dispar (strain ATCC PRA-260 / SAW760)</name>
    <dbReference type="NCBI Taxonomy" id="370354"/>
    <lineage>
        <taxon>Eukaryota</taxon>
        <taxon>Amoebozoa</taxon>
        <taxon>Evosea</taxon>
        <taxon>Archamoebae</taxon>
        <taxon>Mastigamoebida</taxon>
        <taxon>Entamoebidae</taxon>
        <taxon>Entamoeba</taxon>
    </lineage>
</organism>
<evidence type="ECO:0000313" key="1">
    <source>
        <dbReference type="EMBL" id="EDR28486.1"/>
    </source>
</evidence>
<gene>
    <name evidence="1" type="ORF">EDI_315900</name>
</gene>
<dbReference type="OMA" id="SESHKLY"/>
<protein>
    <submittedName>
        <fullName evidence="1">Uncharacterized protein</fullName>
    </submittedName>
</protein>
<dbReference type="AlphaFoldDB" id="B0EAH3"/>
<dbReference type="Proteomes" id="UP000008076">
    <property type="component" value="Unassembled WGS sequence"/>
</dbReference>
<dbReference type="OrthoDB" id="25581at2759"/>
<sequence length="185" mass="20936">MAMNCPYQMSYYPTIPFDYCDIGEIREDSSDDDASIYITNSTFSLQSTSYESRMDEQIQTNERLSKKFKDFTAWVKKLGRNTSTHKMYICGSNASVITKKWLEEIGKTASIVQLSDVITPEFTNAIALGDIVIVEIPNINSLTDNLDTFKNFKQNNIIVCCTDIKNCPKNKGASFSAVFKRISLK</sequence>
<dbReference type="GeneID" id="5880279"/>
<dbReference type="eggNOG" id="ENOG502REAR">
    <property type="taxonomic scope" value="Eukaryota"/>
</dbReference>
<reference evidence="2" key="1">
    <citation type="submission" date="2007-12" db="EMBL/GenBank/DDBJ databases">
        <title>Annotation of Entamoeba dispar SAW760.</title>
        <authorList>
            <person name="Lorenzi H."/>
            <person name="Inman J."/>
            <person name="Schobel S."/>
            <person name="Amedeo P."/>
            <person name="Caler E."/>
        </authorList>
    </citation>
    <scope>NUCLEOTIDE SEQUENCE [LARGE SCALE GENOMIC DNA]</scope>
    <source>
        <strain evidence="2">ATCC PRA-260 / SAW760</strain>
    </source>
</reference>